<comment type="caution">
    <text evidence="1">The sequence shown here is derived from an EMBL/GenBank/DDBJ whole genome shotgun (WGS) entry which is preliminary data.</text>
</comment>
<organism evidence="1">
    <name type="scientific">marine sediment metagenome</name>
    <dbReference type="NCBI Taxonomy" id="412755"/>
    <lineage>
        <taxon>unclassified sequences</taxon>
        <taxon>metagenomes</taxon>
        <taxon>ecological metagenomes</taxon>
    </lineage>
</organism>
<reference evidence="1" key="1">
    <citation type="journal article" date="2015" name="Nature">
        <title>Complex archaea that bridge the gap between prokaryotes and eukaryotes.</title>
        <authorList>
            <person name="Spang A."/>
            <person name="Saw J.H."/>
            <person name="Jorgensen S.L."/>
            <person name="Zaremba-Niedzwiedzka K."/>
            <person name="Martijn J."/>
            <person name="Lind A.E."/>
            <person name="van Eijk R."/>
            <person name="Schleper C."/>
            <person name="Guy L."/>
            <person name="Ettema T.J."/>
        </authorList>
    </citation>
    <scope>NUCLEOTIDE SEQUENCE</scope>
</reference>
<name>A0A0F9I858_9ZZZZ</name>
<gene>
    <name evidence="1" type="ORF">LCGC14_1973570</name>
</gene>
<dbReference type="AlphaFoldDB" id="A0A0F9I858"/>
<sequence>SLLKELTESAGDIAFGEGREVELKGLAGTHRVFEVAWE</sequence>
<feature type="non-terminal residue" evidence="1">
    <location>
        <position position="1"/>
    </location>
</feature>
<evidence type="ECO:0000313" key="1">
    <source>
        <dbReference type="EMBL" id="KKL83557.1"/>
    </source>
</evidence>
<protein>
    <submittedName>
        <fullName evidence="1">Uncharacterized protein</fullName>
    </submittedName>
</protein>
<proteinExistence type="predicted"/>
<dbReference type="EMBL" id="LAZR01021950">
    <property type="protein sequence ID" value="KKL83557.1"/>
    <property type="molecule type" value="Genomic_DNA"/>
</dbReference>
<accession>A0A0F9I858</accession>